<dbReference type="InterPro" id="IPR020616">
    <property type="entry name" value="Thiolase_N"/>
</dbReference>
<dbReference type="PANTHER" id="PTHR43365:SF1">
    <property type="entry name" value="ACETYL-COA C-ACYLTRANSFERASE"/>
    <property type="match status" value="1"/>
</dbReference>
<proteinExistence type="inferred from homology"/>
<reference evidence="7 8" key="1">
    <citation type="submission" date="2020-08" db="EMBL/GenBank/DDBJ databases">
        <title>Genomic Encyclopedia of Type Strains, Phase IV (KMG-IV): sequencing the most valuable type-strain genomes for metagenomic binning, comparative biology and taxonomic classification.</title>
        <authorList>
            <person name="Goeker M."/>
        </authorList>
    </citation>
    <scope>NUCLEOTIDE SEQUENCE [LARGE SCALE GENOMIC DNA]</scope>
    <source>
        <strain evidence="7 8">DSM 11099</strain>
    </source>
</reference>
<name>A0A7W9S5N3_9HYPH</name>
<dbReference type="Pfam" id="PF00108">
    <property type="entry name" value="Thiolase_N"/>
    <property type="match status" value="1"/>
</dbReference>
<feature type="domain" description="Thiolase N-terminal" evidence="5">
    <location>
        <begin position="4"/>
        <end position="223"/>
    </location>
</feature>
<evidence type="ECO:0000256" key="2">
    <source>
        <dbReference type="ARBA" id="ARBA00022679"/>
    </source>
</evidence>
<dbReference type="InterPro" id="IPR020617">
    <property type="entry name" value="Thiolase_C"/>
</dbReference>
<evidence type="ECO:0000259" key="5">
    <source>
        <dbReference type="Pfam" id="PF00108"/>
    </source>
</evidence>
<keyword evidence="8" id="KW-1185">Reference proteome</keyword>
<dbReference type="EMBL" id="JACHEU010000006">
    <property type="protein sequence ID" value="MBB6014562.1"/>
    <property type="molecule type" value="Genomic_DNA"/>
</dbReference>
<dbReference type="RefSeq" id="WP_183832807.1">
    <property type="nucleotide sequence ID" value="NZ_JACHEU010000006.1"/>
</dbReference>
<dbReference type="Gene3D" id="3.40.47.10">
    <property type="match status" value="2"/>
</dbReference>
<sequence>MDAFVVDAIRTPRGRGRPGGALSDLRAAELLAGLFTEVARRFPGVDEYADDTMIGCATQVGDQGANIGKTASLLAGWSVAAPAATMNRFCASGLSATALMAERAAVQDAVTVAGGVEMMSRTPMLADKGAMFMDPQIAARLGALQPGVAADLVATQFGFSRAECDAYAVLSQERAAAAQDTGRFRSIVPVRDAAGALVLDRDETIRRTNTLESLAALQPAFAEAAAGRDGEILRGLFPDLPPLNAVHHAGNSPAMADGAALVVLASASAARRHGLRPRARVLATAEASVSITQIGAVDATRKALARAGLNAADIDLWEVRDSFAAVTLHYLRELAVPLERFNVNGSSIALGHPMGATGAMLVGTLLDEMELRGVDRGVVAITGAAGVASAAILERVA</sequence>
<gene>
    <name evidence="7" type="ORF">HNR59_003957</name>
</gene>
<feature type="domain" description="Thiolase C-terminal" evidence="6">
    <location>
        <begin position="277"/>
        <end position="395"/>
    </location>
</feature>
<evidence type="ECO:0000256" key="1">
    <source>
        <dbReference type="ARBA" id="ARBA00010982"/>
    </source>
</evidence>
<dbReference type="NCBIfam" id="TIGR01930">
    <property type="entry name" value="AcCoA-C-Actrans"/>
    <property type="match status" value="1"/>
</dbReference>
<dbReference type="PANTHER" id="PTHR43365">
    <property type="entry name" value="BLR7806 PROTEIN"/>
    <property type="match status" value="1"/>
</dbReference>
<evidence type="ECO:0000256" key="4">
    <source>
        <dbReference type="RuleBase" id="RU003557"/>
    </source>
</evidence>
<evidence type="ECO:0000256" key="3">
    <source>
        <dbReference type="ARBA" id="ARBA00023315"/>
    </source>
</evidence>
<comment type="caution">
    <text evidence="7">The sequence shown here is derived from an EMBL/GenBank/DDBJ whole genome shotgun (WGS) entry which is preliminary data.</text>
</comment>
<keyword evidence="3 4" id="KW-0012">Acyltransferase</keyword>
<dbReference type="GO" id="GO:0003985">
    <property type="term" value="F:acetyl-CoA C-acetyltransferase activity"/>
    <property type="evidence" value="ECO:0007669"/>
    <property type="project" value="UniProtKB-EC"/>
</dbReference>
<evidence type="ECO:0000313" key="7">
    <source>
        <dbReference type="EMBL" id="MBB6014562.1"/>
    </source>
</evidence>
<evidence type="ECO:0000313" key="8">
    <source>
        <dbReference type="Proteomes" id="UP000533306"/>
    </source>
</evidence>
<organism evidence="7 8">
    <name type="scientific">Aquamicrobium lusatiense</name>
    <dbReference type="NCBI Taxonomy" id="89772"/>
    <lineage>
        <taxon>Bacteria</taxon>
        <taxon>Pseudomonadati</taxon>
        <taxon>Pseudomonadota</taxon>
        <taxon>Alphaproteobacteria</taxon>
        <taxon>Hyphomicrobiales</taxon>
        <taxon>Phyllobacteriaceae</taxon>
        <taxon>Aquamicrobium</taxon>
    </lineage>
</organism>
<protein>
    <submittedName>
        <fullName evidence="7">Acetyl-CoA C-acetyltransferase</fullName>
        <ecNumber evidence="7">2.3.1.9</ecNumber>
    </submittedName>
</protein>
<dbReference type="AlphaFoldDB" id="A0A7W9S5N3"/>
<dbReference type="CDD" id="cd00751">
    <property type="entry name" value="thiolase"/>
    <property type="match status" value="1"/>
</dbReference>
<comment type="similarity">
    <text evidence="1 4">Belongs to the thiolase-like superfamily. Thiolase family.</text>
</comment>
<dbReference type="Pfam" id="PF02803">
    <property type="entry name" value="Thiolase_C"/>
    <property type="match status" value="1"/>
</dbReference>
<dbReference type="SUPFAM" id="SSF53901">
    <property type="entry name" value="Thiolase-like"/>
    <property type="match status" value="2"/>
</dbReference>
<keyword evidence="2 4" id="KW-0808">Transferase</keyword>
<dbReference type="PIRSF" id="PIRSF000429">
    <property type="entry name" value="Ac-CoA_Ac_transf"/>
    <property type="match status" value="1"/>
</dbReference>
<accession>A0A7W9S5N3</accession>
<dbReference type="Proteomes" id="UP000533306">
    <property type="component" value="Unassembled WGS sequence"/>
</dbReference>
<dbReference type="InterPro" id="IPR002155">
    <property type="entry name" value="Thiolase"/>
</dbReference>
<dbReference type="InterPro" id="IPR016039">
    <property type="entry name" value="Thiolase-like"/>
</dbReference>
<dbReference type="EC" id="2.3.1.9" evidence="7"/>
<evidence type="ECO:0000259" key="6">
    <source>
        <dbReference type="Pfam" id="PF02803"/>
    </source>
</evidence>